<dbReference type="SMART" id="SM00355">
    <property type="entry name" value="ZnF_C2H2"/>
    <property type="match status" value="2"/>
</dbReference>
<evidence type="ECO:0000256" key="1">
    <source>
        <dbReference type="PROSITE-ProRule" id="PRU00042"/>
    </source>
</evidence>
<keyword evidence="1" id="KW-0862">Zinc</keyword>
<dbReference type="PANTHER" id="PTHR31912">
    <property type="entry name" value="IP13529P"/>
    <property type="match status" value="1"/>
</dbReference>
<organism evidence="3 4">
    <name type="scientific">Spodoptera litura</name>
    <name type="common">Asian cotton leafworm</name>
    <dbReference type="NCBI Taxonomy" id="69820"/>
    <lineage>
        <taxon>Eukaryota</taxon>
        <taxon>Metazoa</taxon>
        <taxon>Ecdysozoa</taxon>
        <taxon>Arthropoda</taxon>
        <taxon>Hexapoda</taxon>
        <taxon>Insecta</taxon>
        <taxon>Pterygota</taxon>
        <taxon>Neoptera</taxon>
        <taxon>Endopterygota</taxon>
        <taxon>Lepidoptera</taxon>
        <taxon>Glossata</taxon>
        <taxon>Ditrysia</taxon>
        <taxon>Noctuoidea</taxon>
        <taxon>Noctuidae</taxon>
        <taxon>Amphipyrinae</taxon>
        <taxon>Spodoptera</taxon>
    </lineage>
</organism>
<dbReference type="RefSeq" id="XP_022821304.1">
    <property type="nucleotide sequence ID" value="XM_022965536.1"/>
</dbReference>
<evidence type="ECO:0000313" key="4">
    <source>
        <dbReference type="RefSeq" id="XP_022821285.1"/>
    </source>
</evidence>
<sequence>MVVCFLCKNNYDSFGAFKAHLTLFHDASEYRTLVCSEENCNRNFQLFNSFRRHLLTHTNKAHISSSPADKDAESHTRDSEQVTATFNENLVSDVEPTLELRPEVSPVNTLQSVFETSVSTLIASLYANHNLPRNVVDIFFEGLRDCVSDSLLIAITNTLENLARNGEIPSSCVETVIKSITPLLKSPWEKFGSEYKRLQHFEKTNTFIRPRQVVIGQRLETVKENNVSRLIPITCEQSFISLRTVLKNFFSLKGILVETLNFIKSLQNNSLKSNSAIENFIQGSYWQSVMQRHKNKIVMPLFLYFDDYETGNVLGSRAGQHKLGAVYISLPCLPAYRSSSLKNIFLFLLFHSADRVTFGNKVIFRCVIDELNYLADAGIEFAVPGFTGTVYFELGLILGDNLGIHSICGFIESFSANFPCRICKTRKDVMKNQCVEDTSLLRNDINYQSDLLVGNPSETGIKEKCIWLELNNFSLFDQIAVDWMHDVLEGVAKYIMCLVIKKLTREYDTFSVDLLNQRLESFSYGPDNRNKPCSLSSEHINNGNIKLSSSEMLTFIRYLSLLVGEFVPEGNEFWKLYIQLRIIIDIMSSTAFAKGTEELLQTHITNLNTLYLSLSNDTLKPKFHHLLHYHTGLKKFGPLIHFWSMRFEAKHRLSKIAARASMNRRNITLSLAIKEQLKLNEIFLSGQLDDVIKTGPESECNYLELQFVVSNLQLSSLQKLTKTSWATVASTYYSKDSILVYSTSPEDLVTFFKLTDIFILNSKFDVILKGYLMKTLCFNEHFYAYEVFEPEEIRFAVKLQSQLESPIPCHISIVCNKKYVTLRSPI</sequence>
<dbReference type="OrthoDB" id="10048659at2759"/>
<keyword evidence="3" id="KW-1185">Reference proteome</keyword>
<feature type="domain" description="C2H2-type" evidence="2">
    <location>
        <begin position="33"/>
        <end position="62"/>
    </location>
</feature>
<evidence type="ECO:0000313" key="3">
    <source>
        <dbReference type="Proteomes" id="UP000301870"/>
    </source>
</evidence>
<proteinExistence type="predicted"/>
<reference evidence="4 5" key="1">
    <citation type="submission" date="2025-04" db="UniProtKB">
        <authorList>
            <consortium name="RefSeq"/>
        </authorList>
    </citation>
    <scope>IDENTIFICATION</scope>
    <source>
        <strain evidence="4 5">Ishihara</strain>
        <tissue evidence="4 5">Whole body</tissue>
    </source>
</reference>
<dbReference type="Proteomes" id="UP000301870">
    <property type="component" value="Chromosome 2"/>
</dbReference>
<dbReference type="PROSITE" id="PS50157">
    <property type="entry name" value="ZINC_FINGER_C2H2_2"/>
    <property type="match status" value="1"/>
</dbReference>
<keyword evidence="1" id="KW-0863">Zinc-finger</keyword>
<accession>A0A9J7IS45</accession>
<name>A0A9J7IS45_SPOLT</name>
<dbReference type="GeneID" id="111352853"/>
<dbReference type="AlphaFoldDB" id="A0A9J7IS45"/>
<dbReference type="RefSeq" id="XP_022821295.1">
    <property type="nucleotide sequence ID" value="XM_022965527.1"/>
</dbReference>
<dbReference type="InterPro" id="IPR013087">
    <property type="entry name" value="Znf_C2H2_type"/>
</dbReference>
<evidence type="ECO:0000259" key="2">
    <source>
        <dbReference type="PROSITE" id="PS50157"/>
    </source>
</evidence>
<evidence type="ECO:0000313" key="6">
    <source>
        <dbReference type="RefSeq" id="XP_022821304.1"/>
    </source>
</evidence>
<evidence type="ECO:0000313" key="5">
    <source>
        <dbReference type="RefSeq" id="XP_022821295.1"/>
    </source>
</evidence>
<dbReference type="PROSITE" id="PS00028">
    <property type="entry name" value="ZINC_FINGER_C2H2_1"/>
    <property type="match status" value="1"/>
</dbReference>
<protein>
    <submittedName>
        <fullName evidence="4 5">Uncharacterized protein LOC111352853 isoform X1</fullName>
    </submittedName>
</protein>
<keyword evidence="1" id="KW-0479">Metal-binding</keyword>
<dbReference type="PANTHER" id="PTHR31912:SF34">
    <property type="entry name" value="NOTOCHORD-RELATED PROTEIN"/>
    <property type="match status" value="1"/>
</dbReference>
<gene>
    <name evidence="4 5 6" type="primary">LOC111352853</name>
</gene>
<dbReference type="GO" id="GO:0008270">
    <property type="term" value="F:zinc ion binding"/>
    <property type="evidence" value="ECO:0007669"/>
    <property type="project" value="UniProtKB-KW"/>
</dbReference>
<dbReference type="KEGG" id="sliu:111352853"/>
<dbReference type="RefSeq" id="XP_022821285.1">
    <property type="nucleotide sequence ID" value="XM_022965517.1"/>
</dbReference>